<reference evidence="3 4" key="1">
    <citation type="submission" date="2020-08" db="EMBL/GenBank/DDBJ databases">
        <title>Sequencing the genomes of 1000 actinobacteria strains.</title>
        <authorList>
            <person name="Klenk H.-P."/>
        </authorList>
    </citation>
    <scope>NUCLEOTIDE SEQUENCE [LARGE SCALE GENOMIC DNA]</scope>
    <source>
        <strain evidence="3 4">DSM 19600</strain>
    </source>
</reference>
<dbReference type="Proteomes" id="UP000549113">
    <property type="component" value="Unassembled WGS sequence"/>
</dbReference>
<protein>
    <submittedName>
        <fullName evidence="3">3-hydroxyisobutyrate dehydrogenase-like beta-hydroxyacid dehydrogenase</fullName>
    </submittedName>
</protein>
<evidence type="ECO:0000313" key="3">
    <source>
        <dbReference type="EMBL" id="MBB4140954.1"/>
    </source>
</evidence>
<evidence type="ECO:0000313" key="4">
    <source>
        <dbReference type="Proteomes" id="UP000549113"/>
    </source>
</evidence>
<dbReference type="RefSeq" id="WP_183500489.1">
    <property type="nucleotide sequence ID" value="NZ_BAABCO010000004.1"/>
</dbReference>
<dbReference type="Pfam" id="PF09130">
    <property type="entry name" value="DUF1932"/>
    <property type="match status" value="1"/>
</dbReference>
<dbReference type="AlphaFoldDB" id="A0AA40VN10"/>
<dbReference type="InterPro" id="IPR015814">
    <property type="entry name" value="Pgluconate_DH_NAD-bd_C"/>
</dbReference>
<proteinExistence type="predicted"/>
<accession>A0AA40VN10</accession>
<keyword evidence="4" id="KW-1185">Reference proteome</keyword>
<dbReference type="GO" id="GO:0050661">
    <property type="term" value="F:NADP binding"/>
    <property type="evidence" value="ECO:0007669"/>
    <property type="project" value="InterPro"/>
</dbReference>
<dbReference type="InterPro" id="IPR013328">
    <property type="entry name" value="6PGD_dom2"/>
</dbReference>
<dbReference type="Gene3D" id="1.10.1040.10">
    <property type="entry name" value="N-(1-d-carboxylethyl)-l-norvaline Dehydrogenase, domain 2"/>
    <property type="match status" value="1"/>
</dbReference>
<dbReference type="SUPFAM" id="SSF51735">
    <property type="entry name" value="NAD(P)-binding Rossmann-fold domains"/>
    <property type="match status" value="1"/>
</dbReference>
<dbReference type="InterPro" id="IPR036291">
    <property type="entry name" value="NAD(P)-bd_dom_sf"/>
</dbReference>
<sequence length="258" mass="26185">MTTITILGLGEAGSRYARGLAGAGAEVRGYDPAHELGDPAVTQTPTLEEALAGADVVVSLVAGHIAASIADDALPHVRAGAVYADLNSGAPEVKQRIASAAAVRGVLMADVAVLAPVVRAGHRTPLLASGDGATTLADALAPFGVPVDVLEGPAGDASRLRLLRSVFMKGLAALTLEGLTAAQAIGAEDWLRGQIAAELGPDGDALLERLVDGSGQHAVRRAHEVRAAVAALEALGTPADMSRATLEWLERLATPRDA</sequence>
<organism evidence="3 4">
    <name type="scientific">Microbacterium invictum</name>
    <dbReference type="NCBI Taxonomy" id="515415"/>
    <lineage>
        <taxon>Bacteria</taxon>
        <taxon>Bacillati</taxon>
        <taxon>Actinomycetota</taxon>
        <taxon>Actinomycetes</taxon>
        <taxon>Micrococcales</taxon>
        <taxon>Microbacteriaceae</taxon>
        <taxon>Microbacterium</taxon>
    </lineage>
</organism>
<feature type="domain" description="Phosphogluconate dehydrogenase NAD-binding putative C-terminal" evidence="2">
    <location>
        <begin position="182"/>
        <end position="251"/>
    </location>
</feature>
<dbReference type="Gene3D" id="3.40.50.720">
    <property type="entry name" value="NAD(P)-binding Rossmann-like Domain"/>
    <property type="match status" value="1"/>
</dbReference>
<gene>
    <name evidence="3" type="ORF">BKA10_002748</name>
</gene>
<dbReference type="InterPro" id="IPR008927">
    <property type="entry name" value="6-PGluconate_DH-like_C_sf"/>
</dbReference>
<evidence type="ECO:0000259" key="2">
    <source>
        <dbReference type="Pfam" id="PF09130"/>
    </source>
</evidence>
<feature type="domain" description="6-phosphogluconate dehydrogenase NADP-binding" evidence="1">
    <location>
        <begin position="3"/>
        <end position="132"/>
    </location>
</feature>
<comment type="caution">
    <text evidence="3">The sequence shown here is derived from an EMBL/GenBank/DDBJ whole genome shotgun (WGS) entry which is preliminary data.</text>
</comment>
<evidence type="ECO:0000259" key="1">
    <source>
        <dbReference type="Pfam" id="PF03446"/>
    </source>
</evidence>
<dbReference type="EMBL" id="JACIFH010000001">
    <property type="protein sequence ID" value="MBB4140954.1"/>
    <property type="molecule type" value="Genomic_DNA"/>
</dbReference>
<dbReference type="Pfam" id="PF03446">
    <property type="entry name" value="NAD_binding_2"/>
    <property type="match status" value="1"/>
</dbReference>
<dbReference type="InterPro" id="IPR006115">
    <property type="entry name" value="6PGDH_NADP-bd"/>
</dbReference>
<dbReference type="SUPFAM" id="SSF48179">
    <property type="entry name" value="6-phosphogluconate dehydrogenase C-terminal domain-like"/>
    <property type="match status" value="1"/>
</dbReference>
<name>A0AA40VN10_9MICO</name>